<protein>
    <submittedName>
        <fullName evidence="1">Uncharacterized protein</fullName>
    </submittedName>
</protein>
<sequence length="306" mass="33455">MNSETAGQRRRVKVEIEATVEIVDRDAAVRAAVEVLDQYQFDDADRAVNQDEIRADLAEAVNWLVDPHGILPETEGVSITATDTSTQEIDADGQPVDTAPDFATLFPVCRCGKESCTSCAGFQLTPRTAAVLHAAAQVLADGAYDDVDAHGDEPIDGSGWMLLDRLPRLTWGQDAVWRRQMARAFDDLAADLAAGAYPRPTCPGEEMALHLVLADAPDLADADAPGRSPELEQLSAHPDDFDWERASETLLQDLDVVSLFDAEVDGIQDPGSDLNRVRGIGDYRPAAWFRTFPNTPARDGRRPFRR</sequence>
<dbReference type="AlphaFoldDB" id="A0A8J4ADP2"/>
<name>A0A8J4ADP2_9ACTN</name>
<dbReference type="RefSeq" id="WP_207126817.1">
    <property type="nucleotide sequence ID" value="NZ_BOPO01000084.1"/>
</dbReference>
<evidence type="ECO:0000313" key="2">
    <source>
        <dbReference type="Proteomes" id="UP000614996"/>
    </source>
</evidence>
<evidence type="ECO:0000313" key="1">
    <source>
        <dbReference type="EMBL" id="GIL29143.1"/>
    </source>
</evidence>
<proteinExistence type="predicted"/>
<gene>
    <name evidence="1" type="ORF">NUM_43970</name>
</gene>
<organism evidence="1 2">
    <name type="scientific">Actinocatenispora comari</name>
    <dbReference type="NCBI Taxonomy" id="2807577"/>
    <lineage>
        <taxon>Bacteria</taxon>
        <taxon>Bacillati</taxon>
        <taxon>Actinomycetota</taxon>
        <taxon>Actinomycetes</taxon>
        <taxon>Micromonosporales</taxon>
        <taxon>Micromonosporaceae</taxon>
        <taxon>Actinocatenispora</taxon>
    </lineage>
</organism>
<keyword evidence="2" id="KW-1185">Reference proteome</keyword>
<dbReference type="Proteomes" id="UP000614996">
    <property type="component" value="Unassembled WGS sequence"/>
</dbReference>
<comment type="caution">
    <text evidence="1">The sequence shown here is derived from an EMBL/GenBank/DDBJ whole genome shotgun (WGS) entry which is preliminary data.</text>
</comment>
<dbReference type="EMBL" id="BOPO01000084">
    <property type="protein sequence ID" value="GIL29143.1"/>
    <property type="molecule type" value="Genomic_DNA"/>
</dbReference>
<reference evidence="2" key="1">
    <citation type="journal article" date="2021" name="Int. J. Syst. Evol. Microbiol.">
        <title>Actinocatenispora comari sp. nov., an endophytic actinomycete isolated from aerial parts of Comarum salesowianum.</title>
        <authorList>
            <person name="Oyunbileg N."/>
            <person name="Iizaka Y."/>
            <person name="Hamada M."/>
            <person name="Davaapurev B.O."/>
            <person name="Fukumoto A."/>
            <person name="Tsetseg B."/>
            <person name="Kato F."/>
            <person name="Tamura T."/>
            <person name="Batkhuu J."/>
            <person name="Anzai Y."/>
        </authorList>
    </citation>
    <scope>NUCLEOTIDE SEQUENCE [LARGE SCALE GENOMIC DNA]</scope>
    <source>
        <strain evidence="2">NUM-2625</strain>
    </source>
</reference>
<accession>A0A8J4ADP2</accession>